<gene>
    <name evidence="2" type="ORF">H1P_140028</name>
</gene>
<organism evidence="2 3">
    <name type="scientific">Hyella patelloides LEGE 07179</name>
    <dbReference type="NCBI Taxonomy" id="945734"/>
    <lineage>
        <taxon>Bacteria</taxon>
        <taxon>Bacillati</taxon>
        <taxon>Cyanobacteriota</taxon>
        <taxon>Cyanophyceae</taxon>
        <taxon>Pleurocapsales</taxon>
        <taxon>Hyellaceae</taxon>
        <taxon>Hyella</taxon>
    </lineage>
</organism>
<sequence length="281" mass="31543">MKLLTNAKTVISNSNMLKSYQKWVFHKMIGSEPKINIPYGGSVGHLRHFTEFWSVTNNIYKMTLEREQKLIEKFLEPEKIAFDIGANVGVFSCMMSYTYPEASIYSFEPVTSTFEILQSNIKDNKLDNVVCENIALSNQSGSFNFIANEHNPSQNKLSPANQTANNTLSVPTITLDSYCDQKNITELSFVKIDVEGAELLVLEGAKNMLQSKKIAALLIEVIPHAITDMGLNMNKLFDFIENVGYECRQVTDDGNIGSKIDMATAQDFKLENVLLVPQFSN</sequence>
<evidence type="ECO:0000313" key="2">
    <source>
        <dbReference type="EMBL" id="VEP12245.1"/>
    </source>
</evidence>
<dbReference type="NCBIfam" id="TIGR01444">
    <property type="entry name" value="fkbM_fam"/>
    <property type="match status" value="1"/>
</dbReference>
<dbReference type="Proteomes" id="UP000320055">
    <property type="component" value="Unassembled WGS sequence"/>
</dbReference>
<keyword evidence="3" id="KW-1185">Reference proteome</keyword>
<dbReference type="InterPro" id="IPR052514">
    <property type="entry name" value="SAM-dependent_MTase"/>
</dbReference>
<feature type="domain" description="Methyltransferase FkbM" evidence="1">
    <location>
        <begin position="83"/>
        <end position="246"/>
    </location>
</feature>
<dbReference type="OrthoDB" id="574299at2"/>
<dbReference type="InterPro" id="IPR029063">
    <property type="entry name" value="SAM-dependent_MTases_sf"/>
</dbReference>
<dbReference type="SUPFAM" id="SSF53335">
    <property type="entry name" value="S-adenosyl-L-methionine-dependent methyltransferases"/>
    <property type="match status" value="1"/>
</dbReference>
<accession>A0A563VLR2</accession>
<evidence type="ECO:0000259" key="1">
    <source>
        <dbReference type="Pfam" id="PF05050"/>
    </source>
</evidence>
<proteinExistence type="predicted"/>
<dbReference type="Gene3D" id="3.40.50.150">
    <property type="entry name" value="Vaccinia Virus protein VP39"/>
    <property type="match status" value="1"/>
</dbReference>
<dbReference type="PANTHER" id="PTHR34203:SF15">
    <property type="entry name" value="SLL1173 PROTEIN"/>
    <property type="match status" value="1"/>
</dbReference>
<dbReference type="EMBL" id="CAACVJ010000046">
    <property type="protein sequence ID" value="VEP12245.1"/>
    <property type="molecule type" value="Genomic_DNA"/>
</dbReference>
<reference evidence="2 3" key="1">
    <citation type="submission" date="2019-01" db="EMBL/GenBank/DDBJ databases">
        <authorList>
            <person name="Brito A."/>
        </authorList>
    </citation>
    <scope>NUCLEOTIDE SEQUENCE [LARGE SCALE GENOMIC DNA]</scope>
    <source>
        <strain evidence="2">1</strain>
    </source>
</reference>
<evidence type="ECO:0000313" key="3">
    <source>
        <dbReference type="Proteomes" id="UP000320055"/>
    </source>
</evidence>
<name>A0A563VLR2_9CYAN</name>
<dbReference type="Pfam" id="PF05050">
    <property type="entry name" value="Methyltransf_21"/>
    <property type="match status" value="1"/>
</dbReference>
<protein>
    <recommendedName>
        <fullName evidence="1">Methyltransferase FkbM domain-containing protein</fullName>
    </recommendedName>
</protein>
<dbReference type="AlphaFoldDB" id="A0A563VLR2"/>
<dbReference type="PANTHER" id="PTHR34203">
    <property type="entry name" value="METHYLTRANSFERASE, FKBM FAMILY PROTEIN"/>
    <property type="match status" value="1"/>
</dbReference>
<dbReference type="InterPro" id="IPR006342">
    <property type="entry name" value="FkbM_mtfrase"/>
</dbReference>
<dbReference type="RefSeq" id="WP_144864040.1">
    <property type="nucleotide sequence ID" value="NZ_LR213776.1"/>
</dbReference>